<evidence type="ECO:0000259" key="5">
    <source>
        <dbReference type="Pfam" id="PF07635"/>
    </source>
</evidence>
<dbReference type="SUPFAM" id="SSF49785">
    <property type="entry name" value="Galactose-binding domain-like"/>
    <property type="match status" value="1"/>
</dbReference>
<evidence type="ECO:0008006" key="9">
    <source>
        <dbReference type="Google" id="ProtNLM"/>
    </source>
</evidence>
<feature type="domain" description="DUF1588" evidence="3">
    <location>
        <begin position="941"/>
        <end position="1035"/>
    </location>
</feature>
<gene>
    <name evidence="7" type="ORF">LNTAR_07956</name>
</gene>
<feature type="domain" description="DUF1585" evidence="1">
    <location>
        <begin position="1045"/>
        <end position="1119"/>
    </location>
</feature>
<dbReference type="InterPro" id="IPR011429">
    <property type="entry name" value="Cyt_c_Planctomycete-type"/>
</dbReference>
<dbReference type="EMBL" id="ABCK01000040">
    <property type="protein sequence ID" value="EDM24983.1"/>
    <property type="molecule type" value="Genomic_DNA"/>
</dbReference>
<dbReference type="OrthoDB" id="175242at2"/>
<evidence type="ECO:0000259" key="1">
    <source>
        <dbReference type="Pfam" id="PF07624"/>
    </source>
</evidence>
<name>A6DTQ6_9BACT</name>
<evidence type="ECO:0000313" key="7">
    <source>
        <dbReference type="EMBL" id="EDM24983.1"/>
    </source>
</evidence>
<proteinExistence type="predicted"/>
<dbReference type="InterPro" id="IPR008979">
    <property type="entry name" value="Galactose-bd-like_sf"/>
</dbReference>
<sequence length="1122" mass="128161">MMKNKKYFGLIAMLGSFVTHGQEAPSSDHYEENIQPILEKFCIRCHGEKKQKGGFRIDQLANDFSGKKLFSWEKMQHVLTMPLDSDEVMPPEDSKQPSAVERLMLTKWISENLDAGRLRAAEKNGSVRRLTKSQYRNTLRDLLSLDENVGRTLPDDAVSAEGFTNDGKSMQLSPMQMETYFSIAQKALDLAVVNPDEKPQIQNFKVNFGDEINKEPIADKLILGAGSKQFELKNFLVTEPVPQKPFAFEPYKMQRQYRFIEGYKGNSTVREWRDFDSIYHAVFAGTSGPRAPYPKGDPINFSDEGMLMRPSIPAKASWSPTIVWSPRFKISLRELPTTGNFKVKVTAAKFRDSLILKKGSPVIEDNVSTQSIYADNTAKSELIIPEEGIYQLDIKYLPKAKATNLNVKLGSQTFVLPLQAENGGKNGNKINVQGSDRKDVSSILIQVPGKDKYINLSEIEVYDRKNKKIKKPLITMSSEYAKSMGADKFTDGNFDNFGHTQQEDSPWIKIEFDKPTQVSSLIIYNRKGFESRFDGAEFTYFNKEKLIVKRLLNDISEASEIQEGLKVLRLAKGKYPVKIMPNKLLRLDSLSISPLNTNDDNYHLFTTFEQRNPLVNLQMGFRRDDGSTLNEIAPSQVVDSYEFKSYDFVGSINDFPSPVLNKANANYLAGIREIGLRHDYVTEIDVPRLIVKSVEFEGPYYETWPTKSHQSIFIPSANSENKEKYAKEIIQNFMFRAYRGKVSERDLAVAYKIWQDTYKESNEFRESVKDSLLVILTSPQFLFITEHSNSPEKEKLDDRELAAKLSYFLWNSPPDSELMAQAKENKISADLTKQVDAMINDPRFANFAERFTRDWLMLDKFDSIKVDNKLYPKLTKRMQQHLRQEPIEFINHLIQENLELSNIIHSDFTMGNDIVAEYYNIPNKNPQGLKFQRLNLTDKNRGGLFTQTSILTGLSDGHESNPVKRGTWVAKKIVAEPPGTPPPNVPNIDEEDKTLTLRQKLEAHRNQKGCKNCHKKIDSWGIPFEMFDAGGYLKANYEADSELPDGTEVNDLNEMKKYLIEDRMDQVAFSFMKHLAIYATGRSLNFDEVAFLKESSVRLADSGYKTRDLLKFVVNSHIFNTK</sequence>
<feature type="domain" description="DUF1587" evidence="2">
    <location>
        <begin position="128"/>
        <end position="192"/>
    </location>
</feature>
<feature type="domain" description="DUF1592" evidence="4">
    <location>
        <begin position="796"/>
        <end position="921"/>
    </location>
</feature>
<dbReference type="Pfam" id="PF07626">
    <property type="entry name" value="PSD3"/>
    <property type="match status" value="1"/>
</dbReference>
<dbReference type="AlphaFoldDB" id="A6DTQ6"/>
<dbReference type="Proteomes" id="UP000004947">
    <property type="component" value="Unassembled WGS sequence"/>
</dbReference>
<dbReference type="InterPro" id="IPR013042">
    <property type="entry name" value="DUF1592"/>
</dbReference>
<dbReference type="InterPro" id="IPR011478">
    <property type="entry name" value="DUF1585"/>
</dbReference>
<dbReference type="Pfam" id="PF07631">
    <property type="entry name" value="PSD4"/>
    <property type="match status" value="1"/>
</dbReference>
<reference evidence="7 8" key="1">
    <citation type="journal article" date="2010" name="J. Bacteriol.">
        <title>Genome sequence of Lentisphaera araneosa HTCC2155T, the type species of the order Lentisphaerales in the phylum Lentisphaerae.</title>
        <authorList>
            <person name="Thrash J.C."/>
            <person name="Cho J.C."/>
            <person name="Vergin K.L."/>
            <person name="Morris R.M."/>
            <person name="Giovannoni S.J."/>
        </authorList>
    </citation>
    <scope>NUCLEOTIDE SEQUENCE [LARGE SCALE GENOMIC DNA]</scope>
    <source>
        <strain evidence="7 8">HTCC2155</strain>
    </source>
</reference>
<dbReference type="Gene3D" id="2.60.120.260">
    <property type="entry name" value="Galactose-binding domain-like"/>
    <property type="match status" value="1"/>
</dbReference>
<dbReference type="RefSeq" id="WP_007281203.1">
    <property type="nucleotide sequence ID" value="NZ_ABCK01000040.1"/>
</dbReference>
<dbReference type="eggNOG" id="COG2010">
    <property type="taxonomic scope" value="Bacteria"/>
</dbReference>
<evidence type="ECO:0000259" key="2">
    <source>
        <dbReference type="Pfam" id="PF07626"/>
    </source>
</evidence>
<evidence type="ECO:0000259" key="6">
    <source>
        <dbReference type="Pfam" id="PF07637"/>
    </source>
</evidence>
<accession>A6DTQ6</accession>
<protein>
    <recommendedName>
        <fullName evidence="9">DUF1592 domain-containing protein</fullName>
    </recommendedName>
</protein>
<evidence type="ECO:0000259" key="3">
    <source>
        <dbReference type="Pfam" id="PF07627"/>
    </source>
</evidence>
<feature type="domain" description="Cytochrome C Planctomycete-type" evidence="5">
    <location>
        <begin position="42"/>
        <end position="93"/>
    </location>
</feature>
<evidence type="ECO:0000313" key="8">
    <source>
        <dbReference type="Proteomes" id="UP000004947"/>
    </source>
</evidence>
<dbReference type="Pfam" id="PF07624">
    <property type="entry name" value="PSD2"/>
    <property type="match status" value="1"/>
</dbReference>
<comment type="caution">
    <text evidence="7">The sequence shown here is derived from an EMBL/GenBank/DDBJ whole genome shotgun (WGS) entry which is preliminary data.</text>
</comment>
<dbReference type="Pfam" id="PF07637">
    <property type="entry name" value="PSD5"/>
    <property type="match status" value="1"/>
</dbReference>
<evidence type="ECO:0000259" key="4">
    <source>
        <dbReference type="Pfam" id="PF07631"/>
    </source>
</evidence>
<keyword evidence="8" id="KW-1185">Reference proteome</keyword>
<dbReference type="Pfam" id="PF07627">
    <property type="entry name" value="PSCyt3"/>
    <property type="match status" value="1"/>
</dbReference>
<dbReference type="InterPro" id="IPR013036">
    <property type="entry name" value="DUF1587"/>
</dbReference>
<organism evidence="7 8">
    <name type="scientific">Lentisphaera araneosa HTCC2155</name>
    <dbReference type="NCBI Taxonomy" id="313628"/>
    <lineage>
        <taxon>Bacteria</taxon>
        <taxon>Pseudomonadati</taxon>
        <taxon>Lentisphaerota</taxon>
        <taxon>Lentisphaeria</taxon>
        <taxon>Lentisphaerales</taxon>
        <taxon>Lentisphaeraceae</taxon>
        <taxon>Lentisphaera</taxon>
    </lineage>
</organism>
<dbReference type="STRING" id="313628.LNTAR_07956"/>
<dbReference type="Pfam" id="PF07635">
    <property type="entry name" value="PSCyt1"/>
    <property type="match status" value="1"/>
</dbReference>
<dbReference type="eggNOG" id="COG2133">
    <property type="taxonomic scope" value="Bacteria"/>
</dbReference>
<dbReference type="InterPro" id="IPR013039">
    <property type="entry name" value="DUF1588"/>
</dbReference>
<feature type="domain" description="DUF1595" evidence="6">
    <location>
        <begin position="725"/>
        <end position="786"/>
    </location>
</feature>
<dbReference type="InterPro" id="IPR013043">
    <property type="entry name" value="DUF1595"/>
</dbReference>